<evidence type="ECO:0000256" key="2">
    <source>
        <dbReference type="ARBA" id="ARBA00022598"/>
    </source>
</evidence>
<dbReference type="InterPro" id="IPR000873">
    <property type="entry name" value="AMP-dep_synth/lig_dom"/>
</dbReference>
<dbReference type="InterPro" id="IPR045851">
    <property type="entry name" value="AMP-bd_C_sf"/>
</dbReference>
<evidence type="ECO:0000259" key="3">
    <source>
        <dbReference type="Pfam" id="PF00501"/>
    </source>
</evidence>
<dbReference type="EMBL" id="JBHSMU010000004">
    <property type="protein sequence ID" value="MFC5458888.1"/>
    <property type="molecule type" value="Genomic_DNA"/>
</dbReference>
<dbReference type="Pfam" id="PF00501">
    <property type="entry name" value="AMP-binding"/>
    <property type="match status" value="1"/>
</dbReference>
<evidence type="ECO:0000259" key="4">
    <source>
        <dbReference type="Pfam" id="PF13193"/>
    </source>
</evidence>
<protein>
    <submittedName>
        <fullName evidence="5">Class I adenylate-forming enzyme family protein</fullName>
    </submittedName>
</protein>
<dbReference type="Gene3D" id="3.30.300.30">
    <property type="match status" value="1"/>
</dbReference>
<organism evidence="5 6">
    <name type="scientific">Massilia niabensis</name>
    <dbReference type="NCBI Taxonomy" id="544910"/>
    <lineage>
        <taxon>Bacteria</taxon>
        <taxon>Pseudomonadati</taxon>
        <taxon>Pseudomonadota</taxon>
        <taxon>Betaproteobacteria</taxon>
        <taxon>Burkholderiales</taxon>
        <taxon>Oxalobacteraceae</taxon>
        <taxon>Telluria group</taxon>
        <taxon>Massilia</taxon>
    </lineage>
</organism>
<feature type="domain" description="AMP-dependent synthetase/ligase" evidence="3">
    <location>
        <begin position="23"/>
        <end position="404"/>
    </location>
</feature>
<name>A0ABW0L1P5_9BURK</name>
<dbReference type="RefSeq" id="WP_379780177.1">
    <property type="nucleotide sequence ID" value="NZ_JBHSMU010000004.1"/>
</dbReference>
<keyword evidence="2" id="KW-0436">Ligase</keyword>
<comment type="caution">
    <text evidence="5">The sequence shown here is derived from an EMBL/GenBank/DDBJ whole genome shotgun (WGS) entry which is preliminary data.</text>
</comment>
<accession>A0ABW0L1P5</accession>
<dbReference type="Gene3D" id="3.40.50.12780">
    <property type="entry name" value="N-terminal domain of ligase-like"/>
    <property type="match status" value="1"/>
</dbReference>
<sequence length="548" mass="58537">MDRHDWCEVSPIGDLLVKGAVFHPERDAIVFPDTRSTYGALLDGAVAVARALLALDVKPGEHVGLMAANGLAFVEAFFGIAMLGCVAVPLHARHKAGELAYIIENADLVAVLTTAEASDHVEFMALFRAALPSLAMAADPARLALPEAPRLRNILLLRGDAAPGCIGHLDLQRHASATDAARVHAARQQVRIRDTGAILYTSGTTNHPKGCLLSHEALVRGAVQRARRRFRHAGHGVTWGAGPLFHIGSLAPMLGAIGSGGTYVTDTIFDAGRALALIQRERADTVFPWFPAIVRALLDHPDFNPARLPALRSFVTIGPAALIERIQCLLPQAELIQACGMTETAGIYAITGASDTARERTHSNGKPAPGIEVSIRDLDTGAPAAPGTVGEILVRGYCVTEGYYRDPVKTTQAIDGARWLHTGDLYLQDSDGNLVFHGRLKDMLKVGGENVAAIEVESLLCAHPAVKAAEVVGMPDERLDEVAAAFIEVKQGATLTAEQLIAFCKGRIASFKIPRAVLFISAEQWPMSATKVDKRVLRTRLAAALAEK</sequence>
<evidence type="ECO:0000313" key="6">
    <source>
        <dbReference type="Proteomes" id="UP001596050"/>
    </source>
</evidence>
<feature type="domain" description="AMP-binding enzyme C-terminal" evidence="4">
    <location>
        <begin position="455"/>
        <end position="522"/>
    </location>
</feature>
<evidence type="ECO:0000256" key="1">
    <source>
        <dbReference type="ARBA" id="ARBA00006432"/>
    </source>
</evidence>
<evidence type="ECO:0000313" key="5">
    <source>
        <dbReference type="EMBL" id="MFC5458888.1"/>
    </source>
</evidence>
<dbReference type="SUPFAM" id="SSF56801">
    <property type="entry name" value="Acetyl-CoA synthetase-like"/>
    <property type="match status" value="1"/>
</dbReference>
<gene>
    <name evidence="5" type="ORF">ACFPN5_03575</name>
</gene>
<dbReference type="Proteomes" id="UP001596050">
    <property type="component" value="Unassembled WGS sequence"/>
</dbReference>
<dbReference type="PANTHER" id="PTHR43201:SF5">
    <property type="entry name" value="MEDIUM-CHAIN ACYL-COA LIGASE ACSF2, MITOCHONDRIAL"/>
    <property type="match status" value="1"/>
</dbReference>
<proteinExistence type="inferred from homology"/>
<reference evidence="6" key="1">
    <citation type="journal article" date="2019" name="Int. J. Syst. Evol. Microbiol.">
        <title>The Global Catalogue of Microorganisms (GCM) 10K type strain sequencing project: providing services to taxonomists for standard genome sequencing and annotation.</title>
        <authorList>
            <consortium name="The Broad Institute Genomics Platform"/>
            <consortium name="The Broad Institute Genome Sequencing Center for Infectious Disease"/>
            <person name="Wu L."/>
            <person name="Ma J."/>
        </authorList>
    </citation>
    <scope>NUCLEOTIDE SEQUENCE [LARGE SCALE GENOMIC DNA]</scope>
    <source>
        <strain evidence="6">KACC 12649</strain>
    </source>
</reference>
<dbReference type="InterPro" id="IPR042099">
    <property type="entry name" value="ANL_N_sf"/>
</dbReference>
<dbReference type="InterPro" id="IPR025110">
    <property type="entry name" value="AMP-bd_C"/>
</dbReference>
<comment type="similarity">
    <text evidence="1">Belongs to the ATP-dependent AMP-binding enzyme family.</text>
</comment>
<keyword evidence="6" id="KW-1185">Reference proteome</keyword>
<dbReference type="PANTHER" id="PTHR43201">
    <property type="entry name" value="ACYL-COA SYNTHETASE"/>
    <property type="match status" value="1"/>
</dbReference>
<dbReference type="Pfam" id="PF13193">
    <property type="entry name" value="AMP-binding_C"/>
    <property type="match status" value="1"/>
</dbReference>